<accession>A0ABQ4PLM5</accession>
<keyword evidence="15" id="KW-1185">Reference proteome</keyword>
<name>A0ABQ4PLM5_9GAMM</name>
<dbReference type="InterPro" id="IPR006665">
    <property type="entry name" value="OmpA-like"/>
</dbReference>
<evidence type="ECO:0000256" key="12">
    <source>
        <dbReference type="SAM" id="SignalP"/>
    </source>
</evidence>
<keyword evidence="5" id="KW-0812">Transmembrane</keyword>
<comment type="caution">
    <text evidence="14">The sequence shown here is derived from an EMBL/GenBank/DDBJ whole genome shotgun (WGS) entry which is preliminary data.</text>
</comment>
<dbReference type="InterPro" id="IPR006664">
    <property type="entry name" value="OMP_bac"/>
</dbReference>
<dbReference type="PROSITE" id="PS51123">
    <property type="entry name" value="OMPA_2"/>
    <property type="match status" value="1"/>
</dbReference>
<dbReference type="PRINTS" id="PR01022">
    <property type="entry name" value="OUTRMMBRANEA"/>
</dbReference>
<dbReference type="EMBL" id="BPEY01000062">
    <property type="protein sequence ID" value="GIU48885.1"/>
    <property type="molecule type" value="Genomic_DNA"/>
</dbReference>
<dbReference type="RefSeq" id="WP_220782103.1">
    <property type="nucleotide sequence ID" value="NZ_BPEY01000062.1"/>
</dbReference>
<dbReference type="InterPro" id="IPR000498">
    <property type="entry name" value="OmpA-like_TM_dom"/>
</dbReference>
<reference evidence="14" key="1">
    <citation type="submission" date="2021-05" db="EMBL/GenBank/DDBJ databases">
        <title>Molecular characterization for Shewanella algae harboring chromosomal blaOXA-55-like strains isolated from clinical and environment sample.</title>
        <authorList>
            <person name="Ohama Y."/>
            <person name="Aoki K."/>
            <person name="Harada S."/>
            <person name="Moriya K."/>
            <person name="Ishii Y."/>
            <person name="Tateda K."/>
        </authorList>
    </citation>
    <scope>NUCLEOTIDE SEQUENCE</scope>
    <source>
        <strain evidence="14">JCM 11563</strain>
    </source>
</reference>
<evidence type="ECO:0000256" key="5">
    <source>
        <dbReference type="ARBA" id="ARBA00022692"/>
    </source>
</evidence>
<keyword evidence="8 11" id="KW-0472">Membrane</keyword>
<feature type="domain" description="OmpA-like" evidence="13">
    <location>
        <begin position="203"/>
        <end position="318"/>
    </location>
</feature>
<evidence type="ECO:0000256" key="9">
    <source>
        <dbReference type="ARBA" id="ARBA00023157"/>
    </source>
</evidence>
<keyword evidence="12" id="KW-0732">Signal</keyword>
<proteinExistence type="inferred from homology"/>
<dbReference type="SUPFAM" id="SSF56925">
    <property type="entry name" value="OMPA-like"/>
    <property type="match status" value="1"/>
</dbReference>
<evidence type="ECO:0000259" key="13">
    <source>
        <dbReference type="PROSITE" id="PS51123"/>
    </source>
</evidence>
<keyword evidence="4" id="KW-1134">Transmembrane beta strand</keyword>
<dbReference type="InterPro" id="IPR002368">
    <property type="entry name" value="OmpA"/>
</dbReference>
<dbReference type="PRINTS" id="PR01021">
    <property type="entry name" value="OMPADOMAIN"/>
</dbReference>
<dbReference type="InterPro" id="IPR050330">
    <property type="entry name" value="Bact_OuterMem_StrucFunc"/>
</dbReference>
<evidence type="ECO:0000256" key="4">
    <source>
        <dbReference type="ARBA" id="ARBA00022452"/>
    </source>
</evidence>
<organism evidence="14 15">
    <name type="scientific">Shewanella sairae</name>
    <dbReference type="NCBI Taxonomy" id="190310"/>
    <lineage>
        <taxon>Bacteria</taxon>
        <taxon>Pseudomonadati</taxon>
        <taxon>Pseudomonadota</taxon>
        <taxon>Gammaproteobacteria</taxon>
        <taxon>Alteromonadales</taxon>
        <taxon>Shewanellaceae</taxon>
        <taxon>Shewanella</taxon>
    </lineage>
</organism>
<dbReference type="SUPFAM" id="SSF103088">
    <property type="entry name" value="OmpA-like"/>
    <property type="match status" value="1"/>
</dbReference>
<evidence type="ECO:0000256" key="1">
    <source>
        <dbReference type="ARBA" id="ARBA00004571"/>
    </source>
</evidence>
<dbReference type="PANTHER" id="PTHR30329:SF21">
    <property type="entry name" value="LIPOPROTEIN YIAD-RELATED"/>
    <property type="match status" value="1"/>
</dbReference>
<sequence length="320" mass="35152">MKTQLIVIASVLAMASLNSHASSEHWYGGFDIGQGYYSNGGNDEAYDSTRHRLAGGLHLGYQFNDYFSTEIAYQYLGKAYANYNDGDIKGTFQQGVLSGRLGYPITDNLYPYLKVGGAGWFGKTNGLTNEHAEGFSPAFGAGIAYAINDDLSLKMDYQFTQSIGDTQLQFSDHHLVTMGLSWKFGHVKKAVPATVIVEQPIIETFVISGFENNTLFALDSSELMSFKPLDNIVSYLQQYPTANASITGHTDNTGTEPYNLELSQHRAETIANYLITNGIDKTRLTITAMGELQPVADNSTSTGRAMNRRVELNITTVTPR</sequence>
<keyword evidence="3" id="KW-0813">Transport</keyword>
<dbReference type="Pfam" id="PF01389">
    <property type="entry name" value="OmpA_membrane"/>
    <property type="match status" value="1"/>
</dbReference>
<dbReference type="Proteomes" id="UP000887104">
    <property type="component" value="Unassembled WGS sequence"/>
</dbReference>
<keyword evidence="7" id="KW-0626">Porin</keyword>
<keyword evidence="6" id="KW-0406">Ion transport</keyword>
<evidence type="ECO:0000256" key="11">
    <source>
        <dbReference type="PROSITE-ProRule" id="PRU00473"/>
    </source>
</evidence>
<dbReference type="InterPro" id="IPR036737">
    <property type="entry name" value="OmpA-like_sf"/>
</dbReference>
<keyword evidence="9" id="KW-1015">Disulfide bond</keyword>
<evidence type="ECO:0000256" key="8">
    <source>
        <dbReference type="ARBA" id="ARBA00023136"/>
    </source>
</evidence>
<gene>
    <name evidence="14" type="primary">ompA_2</name>
    <name evidence="14" type="ORF">TUM4438_31290</name>
</gene>
<evidence type="ECO:0000313" key="15">
    <source>
        <dbReference type="Proteomes" id="UP000887104"/>
    </source>
</evidence>
<comment type="similarity">
    <text evidence="2">Belongs to the outer membrane OOP (TC 1.B.6) superfamily. OmpA family.</text>
</comment>
<feature type="chain" id="PRO_5045946875" evidence="12">
    <location>
        <begin position="22"/>
        <end position="320"/>
    </location>
</feature>
<dbReference type="CDD" id="cd07185">
    <property type="entry name" value="OmpA_C-like"/>
    <property type="match status" value="1"/>
</dbReference>
<protein>
    <submittedName>
        <fullName evidence="14">Outer membrane protein A</fullName>
    </submittedName>
</protein>
<dbReference type="Gene3D" id="2.40.160.20">
    <property type="match status" value="1"/>
</dbReference>
<evidence type="ECO:0000256" key="2">
    <source>
        <dbReference type="ARBA" id="ARBA00005710"/>
    </source>
</evidence>
<dbReference type="Pfam" id="PF00691">
    <property type="entry name" value="OmpA"/>
    <property type="match status" value="1"/>
</dbReference>
<feature type="signal peptide" evidence="12">
    <location>
        <begin position="1"/>
        <end position="21"/>
    </location>
</feature>
<dbReference type="InterPro" id="IPR011250">
    <property type="entry name" value="OMP/PagP_B-barrel"/>
</dbReference>
<evidence type="ECO:0000313" key="14">
    <source>
        <dbReference type="EMBL" id="GIU48885.1"/>
    </source>
</evidence>
<dbReference type="PANTHER" id="PTHR30329">
    <property type="entry name" value="STATOR ELEMENT OF FLAGELLAR MOTOR COMPLEX"/>
    <property type="match status" value="1"/>
</dbReference>
<evidence type="ECO:0000256" key="6">
    <source>
        <dbReference type="ARBA" id="ARBA00023065"/>
    </source>
</evidence>
<keyword evidence="10" id="KW-0998">Cell outer membrane</keyword>
<dbReference type="Gene3D" id="3.30.1330.60">
    <property type="entry name" value="OmpA-like domain"/>
    <property type="match status" value="1"/>
</dbReference>
<evidence type="ECO:0000256" key="7">
    <source>
        <dbReference type="ARBA" id="ARBA00023114"/>
    </source>
</evidence>
<evidence type="ECO:0000256" key="3">
    <source>
        <dbReference type="ARBA" id="ARBA00022448"/>
    </source>
</evidence>
<comment type="subcellular location">
    <subcellularLocation>
        <location evidence="1">Cell outer membrane</location>
        <topology evidence="1">Multi-pass membrane protein</topology>
    </subcellularLocation>
</comment>
<evidence type="ECO:0000256" key="10">
    <source>
        <dbReference type="ARBA" id="ARBA00023237"/>
    </source>
</evidence>